<organism evidence="1 2">
    <name type="scientific">Mycolicibacterium aubagnense</name>
    <dbReference type="NCBI Taxonomy" id="319707"/>
    <lineage>
        <taxon>Bacteria</taxon>
        <taxon>Bacillati</taxon>
        <taxon>Actinomycetota</taxon>
        <taxon>Actinomycetes</taxon>
        <taxon>Mycobacteriales</taxon>
        <taxon>Mycobacteriaceae</taxon>
        <taxon>Mycolicibacterium</taxon>
    </lineage>
</organism>
<accession>A0ABM7IAK5</accession>
<evidence type="ECO:0000313" key="2">
    <source>
        <dbReference type="Proteomes" id="UP000465609"/>
    </source>
</evidence>
<name>A0ABM7IAK5_9MYCO</name>
<evidence type="ECO:0000313" key="1">
    <source>
        <dbReference type="EMBL" id="BBX83943.1"/>
    </source>
</evidence>
<protein>
    <submittedName>
        <fullName evidence="1">Uncharacterized protein</fullName>
    </submittedName>
</protein>
<keyword evidence="2" id="KW-1185">Reference proteome</keyword>
<gene>
    <name evidence="1" type="ORF">MAUB_18160</name>
</gene>
<sequence>MPLLMKNVTTRPPSVMSVWAAFRTSRSSVVSSPVVIAIIGARGFGAVFGVAASDVKVFVPKFPVALAGWAANTEATGAAAAG</sequence>
<proteinExistence type="predicted"/>
<dbReference type="Proteomes" id="UP000465609">
    <property type="component" value="Chromosome"/>
</dbReference>
<dbReference type="EMBL" id="AP022577">
    <property type="protein sequence ID" value="BBX83943.1"/>
    <property type="molecule type" value="Genomic_DNA"/>
</dbReference>
<reference evidence="1 2" key="1">
    <citation type="journal article" date="2019" name="Emerg. Microbes Infect.">
        <title>Comprehensive subspecies identification of 175 nontuberculous mycobacteria species based on 7547 genomic profiles.</title>
        <authorList>
            <person name="Matsumoto Y."/>
            <person name="Kinjo T."/>
            <person name="Motooka D."/>
            <person name="Nabeya D."/>
            <person name="Jung N."/>
            <person name="Uechi K."/>
            <person name="Horii T."/>
            <person name="Iida T."/>
            <person name="Fujita J."/>
            <person name="Nakamura S."/>
        </authorList>
    </citation>
    <scope>NUCLEOTIDE SEQUENCE [LARGE SCALE GENOMIC DNA]</scope>
    <source>
        <strain evidence="1 2">JCM 15296</strain>
    </source>
</reference>